<dbReference type="InterPro" id="IPR036250">
    <property type="entry name" value="AcylCo_DH-like_C"/>
</dbReference>
<accession>A0A7W3XZU5</accession>
<organism evidence="2 3">
    <name type="scientific">Streptomyces alkaliphilus</name>
    <dbReference type="NCBI Taxonomy" id="1472722"/>
    <lineage>
        <taxon>Bacteria</taxon>
        <taxon>Bacillati</taxon>
        <taxon>Actinomycetota</taxon>
        <taxon>Actinomycetes</taxon>
        <taxon>Kitasatosporales</taxon>
        <taxon>Streptomycetaceae</taxon>
        <taxon>Streptomyces</taxon>
    </lineage>
</organism>
<name>A0A7W3XZU5_9ACTN</name>
<feature type="region of interest" description="Disordered" evidence="1">
    <location>
        <begin position="214"/>
        <end position="237"/>
    </location>
</feature>
<gene>
    <name evidence="2" type="ORF">FNQ90_00965</name>
</gene>
<sequence length="237" mass="23783">MSDTIAACEAAAHTQGLAAGLALALREAGPVDPPGGIAALPADAVPGGAAVLPHRLAERERVRFVRLPLPAPGADAPTTRPPTGDRADPDTGDAPAPLSFDALLGAVRAGLTRRLLDDAVTHLSGRTSGGEPLSRKQLVLGTVADVRTGLAAAVRLLRVAGGSPVAVTDAHDRLTALDWEAAKLLGASGFLADGSARAGYVGWLVASVWLADPSGATPAGPTAPPVGGRPLPEEDRS</sequence>
<evidence type="ECO:0000313" key="3">
    <source>
        <dbReference type="Proteomes" id="UP000538929"/>
    </source>
</evidence>
<dbReference type="GO" id="GO:0016627">
    <property type="term" value="F:oxidoreductase activity, acting on the CH-CH group of donors"/>
    <property type="evidence" value="ECO:0007669"/>
    <property type="project" value="InterPro"/>
</dbReference>
<dbReference type="AlphaFoldDB" id="A0A7W3XZU5"/>
<feature type="region of interest" description="Disordered" evidence="1">
    <location>
        <begin position="69"/>
        <end position="95"/>
    </location>
</feature>
<feature type="compositionally biased region" description="Low complexity" evidence="1">
    <location>
        <begin position="214"/>
        <end position="230"/>
    </location>
</feature>
<protein>
    <submittedName>
        <fullName evidence="2">Acyl-CoA dehydrogenase</fullName>
    </submittedName>
</protein>
<evidence type="ECO:0000313" key="2">
    <source>
        <dbReference type="EMBL" id="MBB0242713.1"/>
    </source>
</evidence>
<dbReference type="Proteomes" id="UP000538929">
    <property type="component" value="Unassembled WGS sequence"/>
</dbReference>
<dbReference type="Gene3D" id="1.20.140.10">
    <property type="entry name" value="Butyryl-CoA Dehydrogenase, subunit A, domain 3"/>
    <property type="match status" value="1"/>
</dbReference>
<dbReference type="EMBL" id="VKHT01000014">
    <property type="protein sequence ID" value="MBB0242713.1"/>
    <property type="molecule type" value="Genomic_DNA"/>
</dbReference>
<comment type="caution">
    <text evidence="2">The sequence shown here is derived from an EMBL/GenBank/DDBJ whole genome shotgun (WGS) entry which is preliminary data.</text>
</comment>
<keyword evidence="3" id="KW-1185">Reference proteome</keyword>
<dbReference type="RefSeq" id="WP_182604507.1">
    <property type="nucleotide sequence ID" value="NZ_VKHT01000014.1"/>
</dbReference>
<evidence type="ECO:0000256" key="1">
    <source>
        <dbReference type="SAM" id="MobiDB-lite"/>
    </source>
</evidence>
<dbReference type="SUPFAM" id="SSF47203">
    <property type="entry name" value="Acyl-CoA dehydrogenase C-terminal domain-like"/>
    <property type="match status" value="1"/>
</dbReference>
<reference evidence="3" key="1">
    <citation type="submission" date="2019-10" db="EMBL/GenBank/DDBJ databases">
        <title>Streptomyces sp. nov., a novel actinobacterium isolated from alkaline environment.</title>
        <authorList>
            <person name="Golinska P."/>
        </authorList>
    </citation>
    <scope>NUCLEOTIDE SEQUENCE [LARGE SCALE GENOMIC DNA]</scope>
    <source>
        <strain evidence="3">DSM 42118</strain>
    </source>
</reference>
<proteinExistence type="predicted"/>